<dbReference type="Pfam" id="PF00300">
    <property type="entry name" value="His_Phos_1"/>
    <property type="match status" value="1"/>
</dbReference>
<feature type="compositionally biased region" description="Acidic residues" evidence="1">
    <location>
        <begin position="311"/>
        <end position="327"/>
    </location>
</feature>
<protein>
    <recommendedName>
        <fullName evidence="4">Phosphoglycerate mutase-like protein</fullName>
    </recommendedName>
</protein>
<accession>A0ABR3G9J4</accession>
<organism evidence="2 3">
    <name type="scientific">Discina gigas</name>
    <dbReference type="NCBI Taxonomy" id="1032678"/>
    <lineage>
        <taxon>Eukaryota</taxon>
        <taxon>Fungi</taxon>
        <taxon>Dikarya</taxon>
        <taxon>Ascomycota</taxon>
        <taxon>Pezizomycotina</taxon>
        <taxon>Pezizomycetes</taxon>
        <taxon>Pezizales</taxon>
        <taxon>Discinaceae</taxon>
        <taxon>Discina</taxon>
    </lineage>
</organism>
<dbReference type="InterPro" id="IPR052765">
    <property type="entry name" value="PGM-Related"/>
</dbReference>
<feature type="compositionally biased region" description="Gly residues" evidence="1">
    <location>
        <begin position="331"/>
        <end position="341"/>
    </location>
</feature>
<sequence>MPKVRETLIPLPENRAIHQTVPDHRVKLTKEGNRQAVEAGDRLLKLLRPDDTVRVITSPYTRTRETTNGILSSLAPHPNSKKIKVFEEPRIREQDFGNFQPCSEEMERMWHERAAYGHFFYRIPNGESAADAYDRVSGFNESIWRQFNEDDFPSVLVLVTHGLMTRIFLMKWYHYSVEYFENLRNINHCEFILMERDAITDKYILQNKLRTWSAYRKEQEEKRSKEGGGSKEWKKLEAAMSSRVAYGGCVHGCNHPKPSGVNGNGYNNGNVSIGRSNEALVQELRDKLKILEGGRDFGGSRSGSGSRLNSEDESSGSDSSGSDDEIQIENGIGGGYAGIRGGECSSEPSDIIEKLARQDQVTSTANGE</sequence>
<dbReference type="Gene3D" id="3.40.50.1240">
    <property type="entry name" value="Phosphoglycerate mutase-like"/>
    <property type="match status" value="1"/>
</dbReference>
<evidence type="ECO:0000313" key="3">
    <source>
        <dbReference type="Proteomes" id="UP001447188"/>
    </source>
</evidence>
<evidence type="ECO:0000313" key="2">
    <source>
        <dbReference type="EMBL" id="KAL0632623.1"/>
    </source>
</evidence>
<dbReference type="SUPFAM" id="SSF53254">
    <property type="entry name" value="Phosphoglycerate mutase-like"/>
    <property type="match status" value="1"/>
</dbReference>
<dbReference type="InterPro" id="IPR013078">
    <property type="entry name" value="His_Pase_superF_clade-1"/>
</dbReference>
<keyword evidence="3" id="KW-1185">Reference proteome</keyword>
<dbReference type="PANTHER" id="PTHR46192">
    <property type="entry name" value="BROAD-RANGE ACID PHOSPHATASE DET1"/>
    <property type="match status" value="1"/>
</dbReference>
<feature type="region of interest" description="Disordered" evidence="1">
    <location>
        <begin position="293"/>
        <end position="348"/>
    </location>
</feature>
<reference evidence="2 3" key="1">
    <citation type="submission" date="2024-02" db="EMBL/GenBank/DDBJ databases">
        <title>Discinaceae phylogenomics.</title>
        <authorList>
            <person name="Dirks A.C."/>
            <person name="James T.Y."/>
        </authorList>
    </citation>
    <scope>NUCLEOTIDE SEQUENCE [LARGE SCALE GENOMIC DNA]</scope>
    <source>
        <strain evidence="2 3">ACD0624</strain>
    </source>
</reference>
<dbReference type="Proteomes" id="UP001447188">
    <property type="component" value="Unassembled WGS sequence"/>
</dbReference>
<proteinExistence type="predicted"/>
<dbReference type="CDD" id="cd07067">
    <property type="entry name" value="HP_PGM_like"/>
    <property type="match status" value="1"/>
</dbReference>
<dbReference type="EMBL" id="JBBBZM010000160">
    <property type="protein sequence ID" value="KAL0632623.1"/>
    <property type="molecule type" value="Genomic_DNA"/>
</dbReference>
<name>A0ABR3G9J4_9PEZI</name>
<gene>
    <name evidence="2" type="ORF">Q9L58_008513</name>
</gene>
<evidence type="ECO:0008006" key="4">
    <source>
        <dbReference type="Google" id="ProtNLM"/>
    </source>
</evidence>
<evidence type="ECO:0000256" key="1">
    <source>
        <dbReference type="SAM" id="MobiDB-lite"/>
    </source>
</evidence>
<comment type="caution">
    <text evidence="2">The sequence shown here is derived from an EMBL/GenBank/DDBJ whole genome shotgun (WGS) entry which is preliminary data.</text>
</comment>
<dbReference type="InterPro" id="IPR029033">
    <property type="entry name" value="His_PPase_superfam"/>
</dbReference>